<protein>
    <submittedName>
        <fullName evidence="1">Uncharacterized protein</fullName>
    </submittedName>
</protein>
<dbReference type="Proteomes" id="UP001500630">
    <property type="component" value="Unassembled WGS sequence"/>
</dbReference>
<organism evidence="1 2">
    <name type="scientific">Nonomuraea rosea</name>
    <dbReference type="NCBI Taxonomy" id="638574"/>
    <lineage>
        <taxon>Bacteria</taxon>
        <taxon>Bacillati</taxon>
        <taxon>Actinomycetota</taxon>
        <taxon>Actinomycetes</taxon>
        <taxon>Streptosporangiales</taxon>
        <taxon>Streptosporangiaceae</taxon>
        <taxon>Nonomuraea</taxon>
    </lineage>
</organism>
<sequence length="72" mass="7929">MQNNSFALSAWNDKSRMDWRGGDISSHVFTVASLPRSGTARLRLHDHDPAATPCRAAALISRTVPRGEVRLV</sequence>
<name>A0ABP6W1S9_9ACTN</name>
<evidence type="ECO:0000313" key="1">
    <source>
        <dbReference type="EMBL" id="GAA3542403.1"/>
    </source>
</evidence>
<keyword evidence="2" id="KW-1185">Reference proteome</keyword>
<accession>A0ABP6W1S9</accession>
<comment type="caution">
    <text evidence="1">The sequence shown here is derived from an EMBL/GenBank/DDBJ whole genome shotgun (WGS) entry which is preliminary data.</text>
</comment>
<gene>
    <name evidence="1" type="ORF">GCM10022419_023190</name>
</gene>
<reference evidence="2" key="1">
    <citation type="journal article" date="2019" name="Int. J. Syst. Evol. Microbiol.">
        <title>The Global Catalogue of Microorganisms (GCM) 10K type strain sequencing project: providing services to taxonomists for standard genome sequencing and annotation.</title>
        <authorList>
            <consortium name="The Broad Institute Genomics Platform"/>
            <consortium name="The Broad Institute Genome Sequencing Center for Infectious Disease"/>
            <person name="Wu L."/>
            <person name="Ma J."/>
        </authorList>
    </citation>
    <scope>NUCLEOTIDE SEQUENCE [LARGE SCALE GENOMIC DNA]</scope>
    <source>
        <strain evidence="2">JCM 17326</strain>
    </source>
</reference>
<dbReference type="RefSeq" id="WP_345560973.1">
    <property type="nucleotide sequence ID" value="NZ_BAABDQ010000004.1"/>
</dbReference>
<evidence type="ECO:0000313" key="2">
    <source>
        <dbReference type="Proteomes" id="UP001500630"/>
    </source>
</evidence>
<proteinExistence type="predicted"/>
<dbReference type="EMBL" id="BAABDQ010000004">
    <property type="protein sequence ID" value="GAA3542403.1"/>
    <property type="molecule type" value="Genomic_DNA"/>
</dbReference>